<keyword evidence="3 5" id="KW-0378">Hydrolase</keyword>
<dbReference type="PROSITE" id="PS51892">
    <property type="entry name" value="SUBTILASE"/>
    <property type="match status" value="1"/>
</dbReference>
<dbReference type="PRINTS" id="PR00723">
    <property type="entry name" value="SUBTILISIN"/>
</dbReference>
<keyword evidence="2 5" id="KW-0645">Protease</keyword>
<dbReference type="RefSeq" id="WP_345643771.1">
    <property type="nucleotide sequence ID" value="NZ_BAABLY010000020.1"/>
</dbReference>
<comment type="caution">
    <text evidence="9">The sequence shown here is derived from an EMBL/GenBank/DDBJ whole genome shotgun (WGS) entry which is preliminary data.</text>
</comment>
<feature type="active site" description="Charge relay system" evidence="5">
    <location>
        <position position="302"/>
    </location>
</feature>
<dbReference type="Proteomes" id="UP001464923">
    <property type="component" value="Unassembled WGS sequence"/>
</dbReference>
<dbReference type="PROSITE" id="PS00136">
    <property type="entry name" value="SUBTILASE_ASP"/>
    <property type="match status" value="1"/>
</dbReference>
<dbReference type="InterPro" id="IPR036852">
    <property type="entry name" value="Peptidase_S8/S53_dom_sf"/>
</dbReference>
<feature type="domain" description="Peptidase S8/S53" evidence="8">
    <location>
        <begin position="293"/>
        <end position="527"/>
    </location>
</feature>
<keyword evidence="10" id="KW-1185">Reference proteome</keyword>
<dbReference type="Pfam" id="PF00082">
    <property type="entry name" value="Peptidase_S8"/>
    <property type="match status" value="1"/>
</dbReference>
<evidence type="ECO:0000256" key="6">
    <source>
        <dbReference type="RuleBase" id="RU003355"/>
    </source>
</evidence>
<dbReference type="PROSITE" id="PS00137">
    <property type="entry name" value="SUBTILASE_HIS"/>
    <property type="match status" value="1"/>
</dbReference>
<dbReference type="InterPro" id="IPR015500">
    <property type="entry name" value="Peptidase_S8_subtilisin-rel"/>
</dbReference>
<dbReference type="InterPro" id="IPR023828">
    <property type="entry name" value="Peptidase_S8_Ser-AS"/>
</dbReference>
<protein>
    <submittedName>
        <fullName evidence="9">S8 family serine peptidase</fullName>
    </submittedName>
</protein>
<name>A0ABV1K5E5_9PSEU</name>
<dbReference type="InterPro" id="IPR022398">
    <property type="entry name" value="Peptidase_S8_His-AS"/>
</dbReference>
<dbReference type="PROSITE" id="PS00138">
    <property type="entry name" value="SUBTILASE_SER"/>
    <property type="match status" value="1"/>
</dbReference>
<feature type="active site" description="Charge relay system" evidence="5">
    <location>
        <position position="508"/>
    </location>
</feature>
<feature type="active site" description="Charge relay system" evidence="5">
    <location>
        <position position="333"/>
    </location>
</feature>
<gene>
    <name evidence="9" type="ORF">WHI96_26290</name>
</gene>
<evidence type="ECO:0000313" key="10">
    <source>
        <dbReference type="Proteomes" id="UP001464923"/>
    </source>
</evidence>
<dbReference type="Gene3D" id="3.40.50.200">
    <property type="entry name" value="Peptidase S8/S53 domain"/>
    <property type="match status" value="1"/>
</dbReference>
<dbReference type="SUPFAM" id="SSF52743">
    <property type="entry name" value="Subtilisin-like"/>
    <property type="match status" value="1"/>
</dbReference>
<proteinExistence type="inferred from homology"/>
<reference evidence="9 10" key="1">
    <citation type="submission" date="2024-03" db="EMBL/GenBank/DDBJ databases">
        <title>Draft genome sequence of Pseudonocardia tropica JCM 19149.</title>
        <authorList>
            <person name="Butdee W."/>
            <person name="Duangmal K."/>
        </authorList>
    </citation>
    <scope>NUCLEOTIDE SEQUENCE [LARGE SCALE GENOMIC DNA]</scope>
    <source>
        <strain evidence="9 10">JCM 19149</strain>
    </source>
</reference>
<dbReference type="InterPro" id="IPR050131">
    <property type="entry name" value="Peptidase_S8_subtilisin-like"/>
</dbReference>
<dbReference type="PANTHER" id="PTHR43806:SF11">
    <property type="entry name" value="CEREVISIN-RELATED"/>
    <property type="match status" value="1"/>
</dbReference>
<comment type="similarity">
    <text evidence="1 5 6">Belongs to the peptidase S8 family.</text>
</comment>
<evidence type="ECO:0000256" key="7">
    <source>
        <dbReference type="SAM" id="MobiDB-lite"/>
    </source>
</evidence>
<dbReference type="PANTHER" id="PTHR43806">
    <property type="entry name" value="PEPTIDASE S8"/>
    <property type="match status" value="1"/>
</dbReference>
<dbReference type="InterPro" id="IPR000209">
    <property type="entry name" value="Peptidase_S8/S53_dom"/>
</dbReference>
<evidence type="ECO:0000256" key="3">
    <source>
        <dbReference type="ARBA" id="ARBA00022801"/>
    </source>
</evidence>
<keyword evidence="4 5" id="KW-0720">Serine protease</keyword>
<evidence type="ECO:0000256" key="5">
    <source>
        <dbReference type="PROSITE-ProRule" id="PRU01240"/>
    </source>
</evidence>
<feature type="region of interest" description="Disordered" evidence="7">
    <location>
        <begin position="575"/>
        <end position="614"/>
    </location>
</feature>
<evidence type="ECO:0000256" key="1">
    <source>
        <dbReference type="ARBA" id="ARBA00011073"/>
    </source>
</evidence>
<evidence type="ECO:0000259" key="8">
    <source>
        <dbReference type="Pfam" id="PF00082"/>
    </source>
</evidence>
<evidence type="ECO:0000313" key="9">
    <source>
        <dbReference type="EMBL" id="MEQ3542323.1"/>
    </source>
</evidence>
<evidence type="ECO:0000256" key="2">
    <source>
        <dbReference type="ARBA" id="ARBA00022670"/>
    </source>
</evidence>
<sequence length="787" mass="82742">MPDPKPRRSTRSTRRRDEPEYSDTGPAVDAPEPTEADGLQPAADTGPADGEPDPDGEHSVTGKPRQYLIAARGAVNRIGPADFDPQAAGVNANILAALEAGAGTVLATLEGPQSLAVAGAGPPAQDLIFVAEMDDQQAHNLRRNFSTAIVAEDVPVEMAPATLAPDPGLLPIMPLEDAVHVSVVVRADGQALAGANAYLMGSVFPAQGVADEDGRVEFTIYGERLDTIKALYVKPRGDYWSLWLPRPSLVEGRDNVVELHPLGVQYPGFPDEQVWGWGQTAMGLDRLDGDLTGAGVRVAVVDSGVQADHPNLSVDDGRDLVTGNAWGTDGVGHGTHCAGVICARDTGSGVRGFAPDAELIAVKIFPGAQVSHLVEALNFCIEAEVDVVNMSLGVPALDPPQIELLQGKLRQARAAGVACIVAAGNSAGPVQYPGAFAEVLTVAAVGRQGTFPDDSYHGTQVSGPAPGRDAFFPAKFTCFGPEVDVAAPGVAVLSTFAPTGYSAMDGTSMAAPHVAGLAALLVGHHRDLRDAPRDGARVDRLFQIITSGARRLPFPASDDLRQGSGLPTVDRALATRSTNEVRTSPAEATATATGRETRPDLSDEFPMFKGITPGRTGTVDLRSLQAELDDLAQLEDQLASRGEPTLAGHGGRPSSPELQQLDDTMRDHGIAIPSGTGPNRPRRDVRLDKLDRALAAAGLATAPVSVQDMATPTAEHSAELQFLDTFLQDPVEDLIQQLRRYAHQYSGVRDCVPLIDRTVRLFGAHDYPGALATGYQALTCIRSKLGG</sequence>
<dbReference type="InterPro" id="IPR023827">
    <property type="entry name" value="Peptidase_S8_Asp-AS"/>
</dbReference>
<evidence type="ECO:0000256" key="4">
    <source>
        <dbReference type="ARBA" id="ARBA00022825"/>
    </source>
</evidence>
<dbReference type="EMBL" id="JBEDNP010000032">
    <property type="protein sequence ID" value="MEQ3542323.1"/>
    <property type="molecule type" value="Genomic_DNA"/>
</dbReference>
<feature type="region of interest" description="Disordered" evidence="7">
    <location>
        <begin position="1"/>
        <end position="61"/>
    </location>
</feature>
<organism evidence="9 10">
    <name type="scientific">Pseudonocardia tropica</name>
    <dbReference type="NCBI Taxonomy" id="681289"/>
    <lineage>
        <taxon>Bacteria</taxon>
        <taxon>Bacillati</taxon>
        <taxon>Actinomycetota</taxon>
        <taxon>Actinomycetes</taxon>
        <taxon>Pseudonocardiales</taxon>
        <taxon>Pseudonocardiaceae</taxon>
        <taxon>Pseudonocardia</taxon>
    </lineage>
</organism>
<accession>A0ABV1K5E5</accession>